<gene>
    <name evidence="1" type="ORF">UFOVP7_9</name>
</gene>
<reference evidence="1" key="1">
    <citation type="submission" date="2020-04" db="EMBL/GenBank/DDBJ databases">
        <authorList>
            <person name="Chiriac C."/>
            <person name="Salcher M."/>
            <person name="Ghai R."/>
            <person name="Kavagutti S V."/>
        </authorList>
    </citation>
    <scope>NUCLEOTIDE SEQUENCE</scope>
</reference>
<accession>A0A6J5KHL0</accession>
<dbReference type="InterPro" id="IPR009899">
    <property type="entry name" value="ArdA"/>
</dbReference>
<dbReference type="InterPro" id="IPR041893">
    <property type="entry name" value="ArdA_dom3"/>
</dbReference>
<name>A0A6J5KHL0_9CAUD</name>
<organism evidence="1">
    <name type="scientific">uncultured Caudovirales phage</name>
    <dbReference type="NCBI Taxonomy" id="2100421"/>
    <lineage>
        <taxon>Viruses</taxon>
        <taxon>Duplodnaviria</taxon>
        <taxon>Heunggongvirae</taxon>
        <taxon>Uroviricota</taxon>
        <taxon>Caudoviricetes</taxon>
        <taxon>Peduoviridae</taxon>
        <taxon>Maltschvirus</taxon>
        <taxon>Maltschvirus maltsch</taxon>
    </lineage>
</organism>
<protein>
    <submittedName>
        <fullName evidence="1">Antirestriction</fullName>
    </submittedName>
</protein>
<proteinExistence type="predicted"/>
<evidence type="ECO:0000313" key="1">
    <source>
        <dbReference type="EMBL" id="CAB4121011.1"/>
    </source>
</evidence>
<dbReference type="Gene3D" id="1.10.10.1190">
    <property type="entry name" value="Antirestriction protein ArdA, domain 3"/>
    <property type="match status" value="1"/>
</dbReference>
<dbReference type="Pfam" id="PF07275">
    <property type="entry name" value="ArdA"/>
    <property type="match status" value="1"/>
</dbReference>
<sequence>MSTNQGFFYIDGIPTKGLWIDLDDVAEWAQIEEKLLDLFPGALIDAILCADIEGLPKHFYASNCDGFDIDGWAAFLEDKEATHLDDEVIDAYFDNNGVSSISDIEEAYQGEFSSDEAFADDYIDSTGMLSEVPENLRFYFDTEKFARDMMFDFFESNGHYFRNL</sequence>
<dbReference type="EMBL" id="LR796141">
    <property type="protein sequence ID" value="CAB4121011.1"/>
    <property type="molecule type" value="Genomic_DNA"/>
</dbReference>